<dbReference type="RefSeq" id="WP_073221903.1">
    <property type="nucleotide sequence ID" value="NZ_FNNS01000036.1"/>
</dbReference>
<evidence type="ECO:0000313" key="2">
    <source>
        <dbReference type="Proteomes" id="UP000184172"/>
    </source>
</evidence>
<dbReference type="AlphaFoldDB" id="A0A1M6NW46"/>
<dbReference type="PANTHER" id="PTHR38733">
    <property type="entry name" value="PROTEIN MCRC"/>
    <property type="match status" value="1"/>
</dbReference>
<gene>
    <name evidence="1" type="ORF">SAMN04487908_13919</name>
</gene>
<organism evidence="1 2">
    <name type="scientific">Aequorivita viscosa</name>
    <dbReference type="NCBI Taxonomy" id="797419"/>
    <lineage>
        <taxon>Bacteria</taxon>
        <taxon>Pseudomonadati</taxon>
        <taxon>Bacteroidota</taxon>
        <taxon>Flavobacteriia</taxon>
        <taxon>Flavobacteriales</taxon>
        <taxon>Flavobacteriaceae</taxon>
        <taxon>Aequorivita</taxon>
    </lineage>
</organism>
<dbReference type="STRING" id="797419.SAMN05216556_13621"/>
<dbReference type="EMBL" id="FQYV01000039">
    <property type="protein sequence ID" value="SHJ99868.1"/>
    <property type="molecule type" value="Genomic_DNA"/>
</dbReference>
<dbReference type="Proteomes" id="UP000184172">
    <property type="component" value="Unassembled WGS sequence"/>
</dbReference>
<reference evidence="2" key="1">
    <citation type="submission" date="2016-11" db="EMBL/GenBank/DDBJ databases">
        <authorList>
            <person name="Varghese N."/>
            <person name="Submissions S."/>
        </authorList>
    </citation>
    <scope>NUCLEOTIDE SEQUENCE [LARGE SCALE GENOMIC DNA]</scope>
    <source>
        <strain evidence="2">DSM 26349</strain>
    </source>
</reference>
<accession>A0A1M6NW46</accession>
<dbReference type="InterPro" id="IPR019292">
    <property type="entry name" value="McrC"/>
</dbReference>
<keyword evidence="2" id="KW-1185">Reference proteome</keyword>
<protein>
    <submittedName>
        <fullName evidence="1">McrBC 5-methylcytosine restriction system component</fullName>
    </submittedName>
</protein>
<dbReference type="OrthoDB" id="307209at2"/>
<sequence length="131" mass="15241">MLDEVKDVSASADHMKRLSFNPMFSSFETVRDYCVLFLENSVSFNYKNSLKLFAFFLPIEYVFKDFIFGFIDKEISGVKAKAQVGNKYLDVGNDFRLKPDLHLLKDDQPTIVDTKCLFSRHYESSVMSYVF</sequence>
<name>A0A1M6NW46_9FLAO</name>
<dbReference type="PANTHER" id="PTHR38733:SF1">
    <property type="entry name" value="TYPE IV METHYL-DIRECTED RESTRICTION ENZYME ECOKMCRBC"/>
    <property type="match status" value="1"/>
</dbReference>
<proteinExistence type="predicted"/>
<evidence type="ECO:0000313" key="1">
    <source>
        <dbReference type="EMBL" id="SHJ99868.1"/>
    </source>
</evidence>
<dbReference type="Pfam" id="PF10117">
    <property type="entry name" value="McrBC"/>
    <property type="match status" value="1"/>
</dbReference>